<dbReference type="SUPFAM" id="SSF52540">
    <property type="entry name" value="P-loop containing nucleoside triphosphate hydrolases"/>
    <property type="match status" value="1"/>
</dbReference>
<proteinExistence type="predicted"/>
<dbReference type="EMBL" id="DRSQ01000094">
    <property type="protein sequence ID" value="HHE31893.1"/>
    <property type="molecule type" value="Genomic_DNA"/>
</dbReference>
<dbReference type="PANTHER" id="PTHR32114">
    <property type="entry name" value="ABC TRANSPORTER ABCH.3"/>
    <property type="match status" value="1"/>
</dbReference>
<keyword evidence="3" id="KW-0269">Exonuclease</keyword>
<dbReference type="AlphaFoldDB" id="A0A7C5DDT7"/>
<sequence length="1224" mass="137107">MKILTLRFANLNSLQGEWLIDFTRPEYVADGVFAITGPTGSGKSTILDAICLALYGETPRLGKITVSSNEIMSRHAGECFAEVTFAAASGTFRCTWSQHRSRKKPGGVLQAQKHEIADAETGEVIQSKVQETRQEVEVRTGMDFDRFTRSMLLAQGGFAKFLQADADQRAPVLEQITGTEIYSVISMKVHERKRTELEQLQRFELEAGGLRLLTPEVLVELEAERGGLVETERELSKNLESDAAALRWLDEIARLEEALAATGHEAETLEAEREAFRDDARRLERARTAELVEAVWTEVRLMREEVRRNAADLAGKEAQHPEAERAVHEANEAHKAAERNVASAQQAVQDSRPLIARARRLDEQIVAKSGELARLKQERKTLERRQAQFRSERTEVATVLESTRRALQELREWQAEHRIDASLAGALSGIRHALEELHPAAQREAVAASAIDGLHRDQETLQDELALAEADACESRSAFEEADKALGELKGAFLSQLDGATLKSLLGELDLLRERHRLLEAIMELYAEGKQFAPKIERIDTEIQGAERRRTETSLKLDHARQLLESVEREVVSQEELARLADRVRSLEEERGRLVEAEPCPLCGSTHHPYAEGALPESGGDALQAARLNVRERSAEVNGLEIAFAKSGTEIEERRKSRQELADLRESSGRKCLVLLKEAGIDAPPREAELVVSEALRQTASQRDALAGRIGQLEMLEQRIRDDEADLSQRKETVLGSQRNFEQATERQRSMRLDLARLEKELEQAQQNLAGRRRSFADLIEPFGIRELDDPSTIAAALEERSEAWLGSEARVRSLEQEQLSSESRLKNLDEQLFIIDADCSAKRRDAEAAEAGLKALQSERAGVLQGGNPDAEEVQLEKSLQATREKLDEVTEIRNAAREALSVLDTAMSELRRAVEERREKLDRREEAFGGELRQRGFDGEAAFLEARLEDDERQRLEELADSLDRRTRDLQARRQERQARLQETRERQLSTETVEELSARIAKRQEQLRDVRGRIGAIANQLRENAQAADEHRSKMQAVESQKSECRRWEFLHDLIGSADGKKFRNFAQGITFELMIQNANIQLKQMIDRYQLLHDPSAPLELSVIDQWQAGEIRSTRNLSGGESFIVSLALALGLSQMSSRNVRVDSLFLDEGFGTLDEEALETALETLAGLQQSGKLIGVISHVAALRDRISSHIRVTPLSGGRSAIEGPGVSNASAIRT</sequence>
<dbReference type="GO" id="GO:0006302">
    <property type="term" value="P:double-strand break repair"/>
    <property type="evidence" value="ECO:0007669"/>
    <property type="project" value="InterPro"/>
</dbReference>
<evidence type="ECO:0000313" key="3">
    <source>
        <dbReference type="EMBL" id="HHE31893.1"/>
    </source>
</evidence>
<dbReference type="Pfam" id="PF13558">
    <property type="entry name" value="SbcC_Walker_B"/>
    <property type="match status" value="1"/>
</dbReference>
<dbReference type="Pfam" id="PF13476">
    <property type="entry name" value="AAA_23"/>
    <property type="match status" value="1"/>
</dbReference>
<dbReference type="InterPro" id="IPR027417">
    <property type="entry name" value="P-loop_NTPase"/>
</dbReference>
<feature type="coiled-coil region" evidence="1">
    <location>
        <begin position="550"/>
        <end position="597"/>
    </location>
</feature>
<dbReference type="Gene3D" id="3.40.50.300">
    <property type="entry name" value="P-loop containing nucleotide triphosphate hydrolases"/>
    <property type="match status" value="2"/>
</dbReference>
<protein>
    <submittedName>
        <fullName evidence="3">Exonuclease SbcC</fullName>
    </submittedName>
</protein>
<evidence type="ECO:0000259" key="2">
    <source>
        <dbReference type="Pfam" id="PF13476"/>
    </source>
</evidence>
<feature type="domain" description="Rad50/SbcC-type AAA" evidence="2">
    <location>
        <begin position="7"/>
        <end position="201"/>
    </location>
</feature>
<reference evidence="3" key="1">
    <citation type="journal article" date="2020" name="mSystems">
        <title>Genome- and Community-Level Interaction Insights into Carbon Utilization and Element Cycling Functions of Hydrothermarchaeota in Hydrothermal Sediment.</title>
        <authorList>
            <person name="Zhou Z."/>
            <person name="Liu Y."/>
            <person name="Xu W."/>
            <person name="Pan J."/>
            <person name="Luo Z.H."/>
            <person name="Li M."/>
        </authorList>
    </citation>
    <scope>NUCLEOTIDE SEQUENCE [LARGE SCALE GENOMIC DNA]</scope>
    <source>
        <strain evidence="3">HyVt-633</strain>
    </source>
</reference>
<dbReference type="PANTHER" id="PTHR32114:SF2">
    <property type="entry name" value="ABC TRANSPORTER ABCH.3"/>
    <property type="match status" value="1"/>
</dbReference>
<evidence type="ECO:0000256" key="1">
    <source>
        <dbReference type="SAM" id="Coils"/>
    </source>
</evidence>
<feature type="coiled-coil region" evidence="1">
    <location>
        <begin position="320"/>
        <end position="392"/>
    </location>
</feature>
<feature type="coiled-coil region" evidence="1">
    <location>
        <begin position="713"/>
        <end position="775"/>
    </location>
</feature>
<feature type="coiled-coil region" evidence="1">
    <location>
        <begin position="252"/>
        <end position="286"/>
    </location>
</feature>
<name>A0A7C5DDT7_9CHLB</name>
<dbReference type="GO" id="GO:0004527">
    <property type="term" value="F:exonuclease activity"/>
    <property type="evidence" value="ECO:0007669"/>
    <property type="project" value="UniProtKB-KW"/>
</dbReference>
<keyword evidence="3" id="KW-0540">Nuclease</keyword>
<keyword evidence="1" id="KW-0175">Coiled coil</keyword>
<gene>
    <name evidence="3" type="ORF">ENL07_04520</name>
</gene>
<organism evidence="3">
    <name type="scientific">Chlorobaculum parvum</name>
    <dbReference type="NCBI Taxonomy" id="274539"/>
    <lineage>
        <taxon>Bacteria</taxon>
        <taxon>Pseudomonadati</taxon>
        <taxon>Chlorobiota</taxon>
        <taxon>Chlorobiia</taxon>
        <taxon>Chlorobiales</taxon>
        <taxon>Chlorobiaceae</taxon>
        <taxon>Chlorobaculum</taxon>
    </lineage>
</organism>
<dbReference type="Proteomes" id="UP000886058">
    <property type="component" value="Unassembled WGS sequence"/>
</dbReference>
<feature type="coiled-coil region" evidence="1">
    <location>
        <begin position="812"/>
        <end position="1016"/>
    </location>
</feature>
<keyword evidence="3" id="KW-0378">Hydrolase</keyword>
<comment type="caution">
    <text evidence="3">The sequence shown here is derived from an EMBL/GenBank/DDBJ whole genome shotgun (WGS) entry which is preliminary data.</text>
</comment>
<dbReference type="InterPro" id="IPR038729">
    <property type="entry name" value="Rad50/SbcC_AAA"/>
</dbReference>
<accession>A0A7C5DDT7</accession>
<dbReference type="GO" id="GO:0016887">
    <property type="term" value="F:ATP hydrolysis activity"/>
    <property type="evidence" value="ECO:0007669"/>
    <property type="project" value="InterPro"/>
</dbReference>